<dbReference type="PROSITE" id="PS51192">
    <property type="entry name" value="HELICASE_ATP_BIND_1"/>
    <property type="match status" value="1"/>
</dbReference>
<dbReference type="Gene3D" id="3.40.50.300">
    <property type="entry name" value="P-loop containing nucleotide triphosphate hydrolases"/>
    <property type="match status" value="2"/>
</dbReference>
<proteinExistence type="predicted"/>
<sequence length="1833" mass="209534">MSYNSQQKLQDNIIAIGMALEWKEGQLLSDKNVQTLKKYAGFGGLKAILFPKAPVEEWRKLNASKEDIQLYPQVMALHQLLQSHFNETEYKQVIDSIKNSILTAFYTPAIVPQTLFNILKEQGLKPTSIYEPSSGAGIFLTEAVNAFPDLKNITAVEKDMLTGRVLTALSSSIPVPVSVQIKGFENTSHDENGKFDLIVSNIPFGNFRVYDETLRDENLSGKIHNYFFEKGLDKIKEGGLLAYLTTDSFLNSPSNQKAREYLFTRADFISLNVMPDNLIKDTGNTEASSHLLIVQKNTGKIDLSHSEQLLLDTIELNNDYGDYPVNSYVFNHPEIVLGDEIKPGKNQYGKAHETIWQHGDINAIGEKLAATISEGIAKRFDKEKFVLEVTAKERIAKGKQLTYLPMPENKADNSSVQLGLFDAAPAANINRAMAYINDLDATVVQKQSARILNIIKTKDKPDHEAIVMLTAKSSGFKQYVYKLYSNIGEVQFPVNWMSASAIHHELNDLSNKLQEYPHQFYNEGESAFHVAFNKRDGQLDELTNPNPYHKDGTLIVHNGSVGFVSYEASEKEHPVFIPARDDKKDIDFYEQYTKVRDTYLQLADNESEVLRKQLNELYDAMVSGFGMLNTASSRHRIIKDEAFGFMVLASLERKEGDQYFKADILTQSPIQQVAFHTEDPLEALAKSLNDKGVVDLDFIAAAIGGTENETIRALGDHIYLNPANKAWETSDQFLSGNVVIKLGLAKEAAEQAPENAQLQRSLQALEKIQPEKIPFELLDFNLGERWIPQEYYNRFASSLFELTTEINYFSSTDNFKVKINGSNAKTNQEYAVTTKSGKTSYGHTLLEHALENTTPFYTYEVDLGDKTIRVPDNDAIQLAHQKIESIRNHFTEWLKELPSQDKNEIENLYNNTFNCYVLREYDGSHLQFPGLDKQRLGIEDLYSSQKNSVWRIIQNRGALIDHEVGLGKTLTMIVAAHEMKRLGIVNKPVILALKSNVNQIRETYRKAYPNAKLLAPGENDFTPAKRIRLSHEIKNNNWDCIILTHDQFGKIPQSPEIQQQIFQAELDNVEKDLYTLKQTGGEVSRRMLKGLEIRKNNLQIKLSTILRDIEQKKDAGINFKDLGIDHLFVDESHKFKNLTFTTRHERVAGLGNMQGSQKALNMLFALRTLQEKFDSDLCVTFLSGTPISNSLTEMYLLFKYLRPHEMQRQQIENFDAWAAVFARKTVDFEFSVTNEIIAKERFRHFIKVPELALFYNEITDYKTARHINLDKPELDEQLVNIPPTPDQQKFIKKLMAFAKTGDGELIGRPPLTKEEDKGRMLIATNYAKKMAADMRLIHPFIYEDHPNNKVNVCARKVAELYQLSNQQRGTQIIFSDIGTPKTDAFNIYDALKDKLVNHFSIPTHHITFIHDWTDRQKPELFRKMNNGEIRILLGSTEKAGTGLNVQRNVIAMHHLDIPWKPSELEQRNGRGARQGNILAKQAYGNKVKNYIYAVEQSLDNYKFNLLKNKQTFISQMKNCELNVRTIDEGAIDEKSGMNFSEYIAILSGDTTLLEKSKMEKKIAVLESLRNAHHKEVIRSRFQLESFERDKETTSQTLSKLTQDEVSYKSQLQFDKEGTKINSIQLDSFNSADPEAIGIYLIKLSATWKPKTAEDNTQKMGTLYGFDLYIRSQKETYEDKGMFEYRYQNVYYAESSKTGIKYTWNQGHINIDNPKIAARHFLNAIDRVDTLKEKYQKNLQELEQNIPMLQQLVSKPFEREEELSQLKKDVSKLEREISIKIQANQMKQHNAPDDNTVEIKEAPVIKMEYKELKTENSCLSEKEIPQRKKRSLRI</sequence>
<dbReference type="SUPFAM" id="SSF53335">
    <property type="entry name" value="S-adenosyl-L-methionine-dependent methyltransferases"/>
    <property type="match status" value="1"/>
</dbReference>
<accession>A0A5J5IFP5</accession>
<feature type="domain" description="Helicase C-terminal" evidence="3">
    <location>
        <begin position="1359"/>
        <end position="1520"/>
    </location>
</feature>
<dbReference type="InterPro" id="IPR006935">
    <property type="entry name" value="Helicase/UvrB_N"/>
</dbReference>
<dbReference type="InterPro" id="IPR052933">
    <property type="entry name" value="DNA_Protect_Modify"/>
</dbReference>
<dbReference type="Pfam" id="PF07669">
    <property type="entry name" value="Eco57I"/>
    <property type="match status" value="1"/>
</dbReference>
<keyword evidence="4" id="KW-0808">Transferase</keyword>
<reference evidence="4 5" key="1">
    <citation type="submission" date="2019-09" db="EMBL/GenBank/DDBJ databases">
        <title>Draft genome sequence of Ginsengibacter sp. BR5-29.</title>
        <authorList>
            <person name="Im W.-T."/>
        </authorList>
    </citation>
    <scope>NUCLEOTIDE SEQUENCE [LARGE SCALE GENOMIC DNA]</scope>
    <source>
        <strain evidence="4 5">BR5-29</strain>
    </source>
</reference>
<evidence type="ECO:0000313" key="5">
    <source>
        <dbReference type="Proteomes" id="UP000326903"/>
    </source>
</evidence>
<dbReference type="GO" id="GO:0006304">
    <property type="term" value="P:DNA modification"/>
    <property type="evidence" value="ECO:0007669"/>
    <property type="project" value="InterPro"/>
</dbReference>
<organism evidence="4 5">
    <name type="scientific">Ginsengibacter hankyongi</name>
    <dbReference type="NCBI Taxonomy" id="2607284"/>
    <lineage>
        <taxon>Bacteria</taxon>
        <taxon>Pseudomonadati</taxon>
        <taxon>Bacteroidota</taxon>
        <taxon>Chitinophagia</taxon>
        <taxon>Chitinophagales</taxon>
        <taxon>Chitinophagaceae</taxon>
        <taxon>Ginsengibacter</taxon>
    </lineage>
</organism>
<dbReference type="InterPro" id="IPR027417">
    <property type="entry name" value="P-loop_NTPase"/>
</dbReference>
<dbReference type="SMART" id="SM00487">
    <property type="entry name" value="DEXDc"/>
    <property type="match status" value="1"/>
</dbReference>
<dbReference type="PANTHER" id="PTHR41313:SF1">
    <property type="entry name" value="DNA METHYLASE ADENINE-SPECIFIC DOMAIN-CONTAINING PROTEIN"/>
    <property type="match status" value="1"/>
</dbReference>
<dbReference type="PANTHER" id="PTHR41313">
    <property type="entry name" value="ADENINE-SPECIFIC METHYLTRANSFERASE"/>
    <property type="match status" value="1"/>
</dbReference>
<comment type="caution">
    <text evidence="4">The sequence shown here is derived from an EMBL/GenBank/DDBJ whole genome shotgun (WGS) entry which is preliminary data.</text>
</comment>
<dbReference type="PRINTS" id="PR00507">
    <property type="entry name" value="N12N6MTFRASE"/>
</dbReference>
<dbReference type="Proteomes" id="UP000326903">
    <property type="component" value="Unassembled WGS sequence"/>
</dbReference>
<gene>
    <name evidence="4" type="ORF">FW778_14235</name>
</gene>
<dbReference type="InterPro" id="IPR014001">
    <property type="entry name" value="Helicase_ATP-bd"/>
</dbReference>
<keyword evidence="1" id="KW-0175">Coiled coil</keyword>
<dbReference type="Pfam" id="PF00271">
    <property type="entry name" value="Helicase_C"/>
    <property type="match status" value="1"/>
</dbReference>
<dbReference type="Pfam" id="PF04851">
    <property type="entry name" value="ResIII"/>
    <property type="match status" value="1"/>
</dbReference>
<dbReference type="GO" id="GO:0009007">
    <property type="term" value="F:site-specific DNA-methyltransferase (adenine-specific) activity"/>
    <property type="evidence" value="ECO:0007669"/>
    <property type="project" value="UniProtKB-EC"/>
</dbReference>
<dbReference type="Gene3D" id="3.40.50.150">
    <property type="entry name" value="Vaccinia Virus protein VP39"/>
    <property type="match status" value="1"/>
</dbReference>
<dbReference type="RefSeq" id="WP_150415423.1">
    <property type="nucleotide sequence ID" value="NZ_VYQF01000003.1"/>
</dbReference>
<dbReference type="EMBL" id="VYQF01000003">
    <property type="protein sequence ID" value="KAA9038702.1"/>
    <property type="molecule type" value="Genomic_DNA"/>
</dbReference>
<feature type="domain" description="Helicase ATP-binding" evidence="2">
    <location>
        <begin position="949"/>
        <end position="1204"/>
    </location>
</feature>
<evidence type="ECO:0000256" key="1">
    <source>
        <dbReference type="SAM" id="Coils"/>
    </source>
</evidence>
<dbReference type="GO" id="GO:0016787">
    <property type="term" value="F:hydrolase activity"/>
    <property type="evidence" value="ECO:0007669"/>
    <property type="project" value="InterPro"/>
</dbReference>
<dbReference type="SMART" id="SM00490">
    <property type="entry name" value="HELICc"/>
    <property type="match status" value="1"/>
</dbReference>
<keyword evidence="5" id="KW-1185">Reference proteome</keyword>
<dbReference type="SUPFAM" id="SSF52540">
    <property type="entry name" value="P-loop containing nucleoside triphosphate hydrolases"/>
    <property type="match status" value="2"/>
</dbReference>
<dbReference type="GO" id="GO:0032259">
    <property type="term" value="P:methylation"/>
    <property type="evidence" value="ECO:0007669"/>
    <property type="project" value="UniProtKB-KW"/>
</dbReference>
<name>A0A5J5IFP5_9BACT</name>
<dbReference type="InterPro" id="IPR001650">
    <property type="entry name" value="Helicase_C-like"/>
</dbReference>
<dbReference type="GO" id="GO:0003677">
    <property type="term" value="F:DNA binding"/>
    <property type="evidence" value="ECO:0007669"/>
    <property type="project" value="InterPro"/>
</dbReference>
<protein>
    <submittedName>
        <fullName evidence="4">DNA methylase</fullName>
    </submittedName>
</protein>
<evidence type="ECO:0000259" key="2">
    <source>
        <dbReference type="PROSITE" id="PS51192"/>
    </source>
</evidence>
<keyword evidence="4" id="KW-0489">Methyltransferase</keyword>
<evidence type="ECO:0000259" key="3">
    <source>
        <dbReference type="PROSITE" id="PS51194"/>
    </source>
</evidence>
<dbReference type="GO" id="GO:0005524">
    <property type="term" value="F:ATP binding"/>
    <property type="evidence" value="ECO:0007669"/>
    <property type="project" value="InterPro"/>
</dbReference>
<dbReference type="InterPro" id="IPR029063">
    <property type="entry name" value="SAM-dependent_MTases_sf"/>
</dbReference>
<dbReference type="InterPro" id="IPR011639">
    <property type="entry name" value="MethylTrfase_TaqI-like_dom"/>
</dbReference>
<evidence type="ECO:0000313" key="4">
    <source>
        <dbReference type="EMBL" id="KAA9038702.1"/>
    </source>
</evidence>
<feature type="coiled-coil region" evidence="1">
    <location>
        <begin position="1724"/>
        <end position="1782"/>
    </location>
</feature>
<dbReference type="PROSITE" id="PS51194">
    <property type="entry name" value="HELICASE_CTER"/>
    <property type="match status" value="1"/>
</dbReference>